<keyword evidence="3" id="KW-1185">Reference proteome</keyword>
<evidence type="ECO:0000313" key="3">
    <source>
        <dbReference type="Proteomes" id="UP001497457"/>
    </source>
</evidence>
<evidence type="ECO:0000313" key="2">
    <source>
        <dbReference type="EMBL" id="CAL4895704.1"/>
    </source>
</evidence>
<dbReference type="SUPFAM" id="SSF81383">
    <property type="entry name" value="F-box domain"/>
    <property type="match status" value="1"/>
</dbReference>
<organism evidence="2 3">
    <name type="scientific">Urochloa decumbens</name>
    <dbReference type="NCBI Taxonomy" id="240449"/>
    <lineage>
        <taxon>Eukaryota</taxon>
        <taxon>Viridiplantae</taxon>
        <taxon>Streptophyta</taxon>
        <taxon>Embryophyta</taxon>
        <taxon>Tracheophyta</taxon>
        <taxon>Spermatophyta</taxon>
        <taxon>Magnoliopsida</taxon>
        <taxon>Liliopsida</taxon>
        <taxon>Poales</taxon>
        <taxon>Poaceae</taxon>
        <taxon>PACMAD clade</taxon>
        <taxon>Panicoideae</taxon>
        <taxon>Panicodae</taxon>
        <taxon>Paniceae</taxon>
        <taxon>Melinidinae</taxon>
        <taxon>Urochloa</taxon>
    </lineage>
</organism>
<proteinExistence type="predicted"/>
<dbReference type="InterPro" id="IPR036047">
    <property type="entry name" value="F-box-like_dom_sf"/>
</dbReference>
<evidence type="ECO:0000259" key="1">
    <source>
        <dbReference type="Pfam" id="PF23635"/>
    </source>
</evidence>
<dbReference type="AlphaFoldDB" id="A0ABC8VRX0"/>
<dbReference type="Pfam" id="PF23635">
    <property type="entry name" value="Beta-prop_AT5G49610-like"/>
    <property type="match status" value="1"/>
</dbReference>
<dbReference type="EMBL" id="OZ075120">
    <property type="protein sequence ID" value="CAL4895704.1"/>
    <property type="molecule type" value="Genomic_DNA"/>
</dbReference>
<dbReference type="Proteomes" id="UP001497457">
    <property type="component" value="Chromosome 10rd"/>
</dbReference>
<dbReference type="PANTHER" id="PTHR33207">
    <property type="entry name" value="F-BOX DOMAIN CONTAINING PROTEIN-RELATED"/>
    <property type="match status" value="1"/>
</dbReference>
<reference evidence="3" key="1">
    <citation type="submission" date="2024-06" db="EMBL/GenBank/DDBJ databases">
        <authorList>
            <person name="Ryan C."/>
        </authorList>
    </citation>
    <scope>NUCLEOTIDE SEQUENCE [LARGE SCALE GENOMIC DNA]</scope>
</reference>
<sequence length="409" mass="44637">MAPAAPVVLALGDDLLREVFVRLPTPADLICATAACKPFLRAARSTPFLRRFRRHHPSACPRLLGCLLLLPNPNRPSRRKLHLLPLSPPSSSSSAAAAASGGGGDFALSFLPGGGGGVAWEFLDCRNGRFLLKNKGSLEFAVADPLSRRCVSLPAAPAGRIVGYGLFADYGDSSEFRVVCLSRDAASGELRALFLSSGELSWADVAGVAFQTDLAAGSRSMQANRSLYWRLDGGDRMVAFSTASMEFSLLDLPPDLRELSFDTVHRREEEEDANVLHLLTMSGFRIEVWAGMADGDGGMAWRRVEKSVRFHKVMTEMANPSVQLYQHGLDVVRVAAGVVFLRQWNHLFSIDLETMKLKVLPSKDCEAGLIERYEGLKLLYREKRDSVVVLPKTSMISLLGVASSTEPFE</sequence>
<protein>
    <recommendedName>
        <fullName evidence="1">F-box protein AT5G49610-like beta-propeller domain-containing protein</fullName>
    </recommendedName>
</protein>
<accession>A0ABC8VRX0</accession>
<gene>
    <name evidence="2" type="ORF">URODEC1_LOCUS6193</name>
</gene>
<dbReference type="InterPro" id="IPR056594">
    <property type="entry name" value="AT5G49610-like_b-prop"/>
</dbReference>
<reference evidence="2 3" key="2">
    <citation type="submission" date="2024-10" db="EMBL/GenBank/DDBJ databases">
        <authorList>
            <person name="Ryan C."/>
        </authorList>
    </citation>
    <scope>NUCLEOTIDE SEQUENCE [LARGE SCALE GENOMIC DNA]</scope>
</reference>
<feature type="domain" description="F-box protein AT5G49610-like beta-propeller" evidence="1">
    <location>
        <begin position="123"/>
        <end position="358"/>
    </location>
</feature>
<name>A0ABC8VRX0_9POAL</name>